<accession>A0A2X2D7N8</accession>
<reference evidence="1 2" key="1">
    <citation type="submission" date="2018-06" db="EMBL/GenBank/DDBJ databases">
        <authorList>
            <consortium name="Pathogen Informatics"/>
            <person name="Doyle S."/>
        </authorList>
    </citation>
    <scope>NUCLEOTIDE SEQUENCE [LARGE SCALE GENOMIC DNA]</scope>
    <source>
        <strain evidence="1 2">NCTC11842</strain>
    </source>
</reference>
<name>A0A2X2D7N8_PSELU</name>
<sequence>MDTGLGVGSNGYVYSQCLGIGSLNSPRLSIGQNPNGGTTVLILIFKRIRGTNKLLMQLLILAGNPALGVTQDVFSPFVSIYQINPTISA</sequence>
<evidence type="ECO:0000313" key="1">
    <source>
        <dbReference type="EMBL" id="SPZ16757.1"/>
    </source>
</evidence>
<proteinExistence type="predicted"/>
<gene>
    <name evidence="1" type="ORF">NCTC11842_05797</name>
</gene>
<organism evidence="1 2">
    <name type="scientific">Pseudomonas luteola</name>
    <dbReference type="NCBI Taxonomy" id="47886"/>
    <lineage>
        <taxon>Bacteria</taxon>
        <taxon>Pseudomonadati</taxon>
        <taxon>Pseudomonadota</taxon>
        <taxon>Gammaproteobacteria</taxon>
        <taxon>Pseudomonadales</taxon>
        <taxon>Pseudomonadaceae</taxon>
        <taxon>Pseudomonas</taxon>
    </lineage>
</organism>
<dbReference type="Proteomes" id="UP000250443">
    <property type="component" value="Unassembled WGS sequence"/>
</dbReference>
<protein>
    <submittedName>
        <fullName evidence="1">Uncharacterized protein</fullName>
    </submittedName>
</protein>
<evidence type="ECO:0000313" key="2">
    <source>
        <dbReference type="Proteomes" id="UP000250443"/>
    </source>
</evidence>
<dbReference type="EMBL" id="UAUF01000016">
    <property type="protein sequence ID" value="SPZ16757.1"/>
    <property type="molecule type" value="Genomic_DNA"/>
</dbReference>
<dbReference type="AlphaFoldDB" id="A0A2X2D7N8"/>